<evidence type="ECO:0000256" key="5">
    <source>
        <dbReference type="ARBA" id="ARBA00022801"/>
    </source>
</evidence>
<dbReference type="InterPro" id="IPR006311">
    <property type="entry name" value="TAT_signal"/>
</dbReference>
<dbReference type="PROSITE" id="PS51318">
    <property type="entry name" value="TAT"/>
    <property type="match status" value="1"/>
</dbReference>
<dbReference type="GO" id="GO:0008360">
    <property type="term" value="P:regulation of cell shape"/>
    <property type="evidence" value="ECO:0007669"/>
    <property type="project" value="UniProtKB-KW"/>
</dbReference>
<evidence type="ECO:0000256" key="8">
    <source>
        <dbReference type="ARBA" id="ARBA00023316"/>
    </source>
</evidence>
<dbReference type="InterPro" id="IPR038063">
    <property type="entry name" value="Transpep_catalytic_dom"/>
</dbReference>
<comment type="pathway">
    <text evidence="1">Cell wall biogenesis; peptidoglycan biosynthesis.</text>
</comment>
<evidence type="ECO:0000256" key="7">
    <source>
        <dbReference type="ARBA" id="ARBA00022984"/>
    </source>
</evidence>
<dbReference type="EMBL" id="UOEQ01000108">
    <property type="protein sequence ID" value="VAW16590.1"/>
    <property type="molecule type" value="Genomic_DNA"/>
</dbReference>
<evidence type="ECO:0000256" key="4">
    <source>
        <dbReference type="ARBA" id="ARBA00022679"/>
    </source>
</evidence>
<organism evidence="10">
    <name type="scientific">hydrothermal vent metagenome</name>
    <dbReference type="NCBI Taxonomy" id="652676"/>
    <lineage>
        <taxon>unclassified sequences</taxon>
        <taxon>metagenomes</taxon>
        <taxon>ecological metagenomes</taxon>
    </lineage>
</organism>
<evidence type="ECO:0000256" key="1">
    <source>
        <dbReference type="ARBA" id="ARBA00004752"/>
    </source>
</evidence>
<dbReference type="GO" id="GO:0071972">
    <property type="term" value="F:peptidoglycan L,D-transpeptidase activity"/>
    <property type="evidence" value="ECO:0007669"/>
    <property type="project" value="TreeGrafter"/>
</dbReference>
<dbReference type="InterPro" id="IPR050979">
    <property type="entry name" value="LD-transpeptidase"/>
</dbReference>
<dbReference type="UniPathway" id="UPA00219"/>
<evidence type="ECO:0000256" key="2">
    <source>
        <dbReference type="ARBA" id="ARBA00005992"/>
    </source>
</evidence>
<dbReference type="AlphaFoldDB" id="A0A3B0TIB8"/>
<evidence type="ECO:0000259" key="9">
    <source>
        <dbReference type="PROSITE" id="PS52029"/>
    </source>
</evidence>
<dbReference type="GO" id="GO:0016757">
    <property type="term" value="F:glycosyltransferase activity"/>
    <property type="evidence" value="ECO:0007669"/>
    <property type="project" value="UniProtKB-KW"/>
</dbReference>
<dbReference type="GO" id="GO:0071555">
    <property type="term" value="P:cell wall organization"/>
    <property type="evidence" value="ECO:0007669"/>
    <property type="project" value="UniProtKB-KW"/>
</dbReference>
<dbReference type="GO" id="GO:0005576">
    <property type="term" value="C:extracellular region"/>
    <property type="evidence" value="ECO:0007669"/>
    <property type="project" value="TreeGrafter"/>
</dbReference>
<dbReference type="PANTHER" id="PTHR30582:SF24">
    <property type="entry name" value="L,D-TRANSPEPTIDASE ERFK_SRFK-RELATED"/>
    <property type="match status" value="1"/>
</dbReference>
<keyword evidence="6" id="KW-0133">Cell shape</keyword>
<evidence type="ECO:0000313" key="10">
    <source>
        <dbReference type="EMBL" id="VAW16590.1"/>
    </source>
</evidence>
<comment type="similarity">
    <text evidence="2">Belongs to the YkuD family.</text>
</comment>
<evidence type="ECO:0000256" key="6">
    <source>
        <dbReference type="ARBA" id="ARBA00022960"/>
    </source>
</evidence>
<dbReference type="Gene3D" id="2.40.440.10">
    <property type="entry name" value="L,D-transpeptidase catalytic domain-like"/>
    <property type="match status" value="1"/>
</dbReference>
<dbReference type="InterPro" id="IPR005490">
    <property type="entry name" value="LD_TPept_cat_dom"/>
</dbReference>
<dbReference type="GO" id="GO:0018104">
    <property type="term" value="P:peptidoglycan-protein cross-linking"/>
    <property type="evidence" value="ECO:0007669"/>
    <property type="project" value="TreeGrafter"/>
</dbReference>
<keyword evidence="3" id="KW-0328">Glycosyltransferase</keyword>
<proteinExistence type="inferred from homology"/>
<accession>A0A3B0TIB8</accession>
<dbReference type="CDD" id="cd16913">
    <property type="entry name" value="YkuD_like"/>
    <property type="match status" value="1"/>
</dbReference>
<keyword evidence="4" id="KW-0808">Transferase</keyword>
<sequence length="210" mass="23703">MLKRRHFVQTSLAAGALGLSSTTMSFASQTTAEKDAAIPNYDLPQSLLPRIVEVKEEIKPWEIYVDPNLFFLYWTMPDNRALRYSTGVGRDNLYHSGEFHVAAKKEWPRWTPTQDMIKREPELYLPFKDGMPGGLDNPLGARALYLYTSNNRDSLLRLHGTNNPRTIGGAVSNGCSRLINDQIIDLYDRVPIGTRVVLMPKDGVTEVPHD</sequence>
<protein>
    <recommendedName>
        <fullName evidence="9">L,D-TPase catalytic domain-containing protein</fullName>
    </recommendedName>
</protein>
<dbReference type="PANTHER" id="PTHR30582">
    <property type="entry name" value="L,D-TRANSPEPTIDASE"/>
    <property type="match status" value="1"/>
</dbReference>
<reference evidence="10" key="1">
    <citation type="submission" date="2018-06" db="EMBL/GenBank/DDBJ databases">
        <authorList>
            <person name="Zhirakovskaya E."/>
        </authorList>
    </citation>
    <scope>NUCLEOTIDE SEQUENCE</scope>
</reference>
<dbReference type="Pfam" id="PF03734">
    <property type="entry name" value="YkuD"/>
    <property type="match status" value="1"/>
</dbReference>
<dbReference type="SUPFAM" id="SSF141523">
    <property type="entry name" value="L,D-transpeptidase catalytic domain-like"/>
    <property type="match status" value="1"/>
</dbReference>
<keyword evidence="8" id="KW-0961">Cell wall biogenesis/degradation</keyword>
<gene>
    <name evidence="10" type="ORF">MNBD_ALPHA11-2505</name>
</gene>
<dbReference type="PROSITE" id="PS52029">
    <property type="entry name" value="LD_TPASE"/>
    <property type="match status" value="1"/>
</dbReference>
<name>A0A3B0TIB8_9ZZZZ</name>
<evidence type="ECO:0000256" key="3">
    <source>
        <dbReference type="ARBA" id="ARBA00022676"/>
    </source>
</evidence>
<keyword evidence="5" id="KW-0378">Hydrolase</keyword>
<feature type="domain" description="L,D-TPase catalytic" evidence="9">
    <location>
        <begin position="61"/>
        <end position="199"/>
    </location>
</feature>
<keyword evidence="7" id="KW-0573">Peptidoglycan synthesis</keyword>